<dbReference type="SUPFAM" id="SSF141523">
    <property type="entry name" value="L,D-transpeptidase catalytic domain-like"/>
    <property type="match status" value="1"/>
</dbReference>
<dbReference type="PANTHER" id="PTHR30582:SF2">
    <property type="entry name" value="L,D-TRANSPEPTIDASE YCIB-RELATED"/>
    <property type="match status" value="1"/>
</dbReference>
<feature type="signal peptide" evidence="8">
    <location>
        <begin position="1"/>
        <end position="21"/>
    </location>
</feature>
<gene>
    <name evidence="10" type="ORF">NWE73_13070</name>
</gene>
<keyword evidence="5 7" id="KW-0573">Peptidoglycan synthesis</keyword>
<evidence type="ECO:0000256" key="4">
    <source>
        <dbReference type="ARBA" id="ARBA00022960"/>
    </source>
</evidence>
<evidence type="ECO:0000313" key="11">
    <source>
        <dbReference type="Proteomes" id="UP001152321"/>
    </source>
</evidence>
<dbReference type="RefSeq" id="WP_277578784.1">
    <property type="nucleotide sequence ID" value="NZ_JANRMI010000004.1"/>
</dbReference>
<accession>A0ABT6DNA5</accession>
<name>A0ABT6DNA5_9BACT</name>
<feature type="active site" description="Nucleophile" evidence="7">
    <location>
        <position position="191"/>
    </location>
</feature>
<feature type="chain" id="PRO_5045840804" evidence="8">
    <location>
        <begin position="22"/>
        <end position="220"/>
    </location>
</feature>
<dbReference type="CDD" id="cd16913">
    <property type="entry name" value="YkuD_like"/>
    <property type="match status" value="1"/>
</dbReference>
<dbReference type="InterPro" id="IPR038063">
    <property type="entry name" value="Transpep_catalytic_dom"/>
</dbReference>
<evidence type="ECO:0000259" key="9">
    <source>
        <dbReference type="PROSITE" id="PS52029"/>
    </source>
</evidence>
<feature type="domain" description="L,D-TPase catalytic" evidence="9">
    <location>
        <begin position="95"/>
        <end position="219"/>
    </location>
</feature>
<dbReference type="Pfam" id="PF03734">
    <property type="entry name" value="YkuD"/>
    <property type="match status" value="1"/>
</dbReference>
<keyword evidence="6 7" id="KW-0961">Cell wall biogenesis/degradation</keyword>
<evidence type="ECO:0000256" key="1">
    <source>
        <dbReference type="ARBA" id="ARBA00004752"/>
    </source>
</evidence>
<feature type="active site" description="Proton donor/acceptor" evidence="7">
    <location>
        <position position="173"/>
    </location>
</feature>
<dbReference type="InterPro" id="IPR050979">
    <property type="entry name" value="LD-transpeptidase"/>
</dbReference>
<dbReference type="PROSITE" id="PS52029">
    <property type="entry name" value="LD_TPASE"/>
    <property type="match status" value="1"/>
</dbReference>
<dbReference type="InterPro" id="IPR005490">
    <property type="entry name" value="LD_TPept_cat_dom"/>
</dbReference>
<evidence type="ECO:0000256" key="2">
    <source>
        <dbReference type="ARBA" id="ARBA00005992"/>
    </source>
</evidence>
<keyword evidence="4 7" id="KW-0133">Cell shape</keyword>
<dbReference type="Proteomes" id="UP001152321">
    <property type="component" value="Unassembled WGS sequence"/>
</dbReference>
<reference evidence="10" key="1">
    <citation type="submission" date="2022-08" db="EMBL/GenBank/DDBJ databases">
        <title>Novel Bdellovibrio Species Isolated from Svalbard: Designation Bdellovibrio svalbardensis.</title>
        <authorList>
            <person name="Mitchell R.J."/>
            <person name="Choi S.Y."/>
        </authorList>
    </citation>
    <scope>NUCLEOTIDE SEQUENCE</scope>
    <source>
        <strain evidence="10">PAP01</strain>
    </source>
</reference>
<evidence type="ECO:0000256" key="5">
    <source>
        <dbReference type="ARBA" id="ARBA00022984"/>
    </source>
</evidence>
<evidence type="ECO:0000256" key="8">
    <source>
        <dbReference type="SAM" id="SignalP"/>
    </source>
</evidence>
<dbReference type="Gene3D" id="2.40.440.10">
    <property type="entry name" value="L,D-transpeptidase catalytic domain-like"/>
    <property type="match status" value="1"/>
</dbReference>
<organism evidence="10 11">
    <name type="scientific">Bdellovibrio svalbardensis</name>
    <dbReference type="NCBI Taxonomy" id="2972972"/>
    <lineage>
        <taxon>Bacteria</taxon>
        <taxon>Pseudomonadati</taxon>
        <taxon>Bdellovibrionota</taxon>
        <taxon>Bdellovibrionia</taxon>
        <taxon>Bdellovibrionales</taxon>
        <taxon>Pseudobdellovibrionaceae</taxon>
        <taxon>Bdellovibrio</taxon>
    </lineage>
</organism>
<protein>
    <submittedName>
        <fullName evidence="10">L,D-transpeptidase</fullName>
    </submittedName>
</protein>
<evidence type="ECO:0000256" key="6">
    <source>
        <dbReference type="ARBA" id="ARBA00023316"/>
    </source>
</evidence>
<comment type="caution">
    <text evidence="10">The sequence shown here is derived from an EMBL/GenBank/DDBJ whole genome shotgun (WGS) entry which is preliminary data.</text>
</comment>
<keyword evidence="8" id="KW-0732">Signal</keyword>
<proteinExistence type="inferred from homology"/>
<comment type="similarity">
    <text evidence="2">Belongs to the YkuD family.</text>
</comment>
<comment type="pathway">
    <text evidence="1 7">Cell wall biogenesis; peptidoglycan biosynthesis.</text>
</comment>
<sequence>MVRLLFIALFLLPTMTLTAHAQLLQEQGQDLAQEQEQTVDSENNTLDDLNPFDPNIDETLQNLDTIYQEETGISPFIENLLRPFGTGCFRDGCPVWVQVSKSRQELYLYLNGVHSATWAVSTGAPGHGTPNFDTNPNGRIYDKYSSTKYPGGDYKGLGNMPYAVFISGGFAIHGTGTANWKKLGTRASHGCVRVHPDNALYFNRLVRQHGIYKVWITVQE</sequence>
<evidence type="ECO:0000256" key="3">
    <source>
        <dbReference type="ARBA" id="ARBA00022679"/>
    </source>
</evidence>
<evidence type="ECO:0000256" key="7">
    <source>
        <dbReference type="PROSITE-ProRule" id="PRU01373"/>
    </source>
</evidence>
<dbReference type="EMBL" id="JANRMI010000004">
    <property type="protein sequence ID" value="MDG0817306.1"/>
    <property type="molecule type" value="Genomic_DNA"/>
</dbReference>
<keyword evidence="11" id="KW-1185">Reference proteome</keyword>
<keyword evidence="3" id="KW-0808">Transferase</keyword>
<evidence type="ECO:0000313" key="10">
    <source>
        <dbReference type="EMBL" id="MDG0817306.1"/>
    </source>
</evidence>
<dbReference type="PANTHER" id="PTHR30582">
    <property type="entry name" value="L,D-TRANSPEPTIDASE"/>
    <property type="match status" value="1"/>
</dbReference>